<proteinExistence type="predicted"/>
<dbReference type="OrthoDB" id="5800376at2"/>
<protein>
    <submittedName>
        <fullName evidence="2">RNB domain-containing ribonuclease</fullName>
    </submittedName>
</protein>
<gene>
    <name evidence="2" type="ORF">DPM35_13520</name>
</gene>
<feature type="domain" description="RNB" evidence="1">
    <location>
        <begin position="47"/>
        <end position="356"/>
    </location>
</feature>
<dbReference type="InterPro" id="IPR001900">
    <property type="entry name" value="RNase_II/R"/>
</dbReference>
<evidence type="ECO:0000259" key="1">
    <source>
        <dbReference type="SMART" id="SM00955"/>
    </source>
</evidence>
<dbReference type="GO" id="GO:0005829">
    <property type="term" value="C:cytosol"/>
    <property type="evidence" value="ECO:0007669"/>
    <property type="project" value="TreeGrafter"/>
</dbReference>
<dbReference type="Pfam" id="PF18614">
    <property type="entry name" value="RNase_II_C_S1"/>
    <property type="match status" value="1"/>
</dbReference>
<dbReference type="RefSeq" id="WP_112127723.1">
    <property type="nucleotide sequence ID" value="NZ_QMBQ01000003.1"/>
</dbReference>
<dbReference type="InterPro" id="IPR050180">
    <property type="entry name" value="RNR_Ribonuclease"/>
</dbReference>
<dbReference type="Proteomes" id="UP000251956">
    <property type="component" value="Unassembled WGS sequence"/>
</dbReference>
<reference evidence="2 3" key="2">
    <citation type="submission" date="2018-07" db="EMBL/GenBank/DDBJ databases">
        <title>Diversity of Mesorhizobium strains in Brazil.</title>
        <authorList>
            <person name="Helene L.C.F."/>
            <person name="Dall'Agnol R."/>
            <person name="Delamuta J.R.M."/>
            <person name="Hungria M."/>
        </authorList>
    </citation>
    <scope>NUCLEOTIDE SEQUENCE [LARGE SCALE GENOMIC DNA]</scope>
    <source>
        <strain evidence="2 3">CNPSo 3140</strain>
    </source>
</reference>
<accession>A0A330GU74</accession>
<keyword evidence="3" id="KW-1185">Reference proteome</keyword>
<reference evidence="3" key="1">
    <citation type="submission" date="2018-06" db="EMBL/GenBank/DDBJ databases">
        <authorList>
            <person name="Helene L.C."/>
            <person name="Dall'Agnol R."/>
            <person name="Delamuta J.R."/>
            <person name="Hungria M."/>
        </authorList>
    </citation>
    <scope>NUCLEOTIDE SEQUENCE [LARGE SCALE GENOMIC DNA]</scope>
    <source>
        <strain evidence="3">CNPSo 3140</strain>
    </source>
</reference>
<dbReference type="GO" id="GO:0006402">
    <property type="term" value="P:mRNA catabolic process"/>
    <property type="evidence" value="ECO:0007669"/>
    <property type="project" value="TreeGrafter"/>
</dbReference>
<dbReference type="SUPFAM" id="SSF50249">
    <property type="entry name" value="Nucleic acid-binding proteins"/>
    <property type="match status" value="1"/>
</dbReference>
<dbReference type="Pfam" id="PF00773">
    <property type="entry name" value="RNB"/>
    <property type="match status" value="1"/>
</dbReference>
<dbReference type="PANTHER" id="PTHR23355:SF9">
    <property type="entry name" value="DIS3-LIKE EXONUCLEASE 2"/>
    <property type="match status" value="1"/>
</dbReference>
<dbReference type="EMBL" id="QMBQ01000003">
    <property type="protein sequence ID" value="RAZ77476.1"/>
    <property type="molecule type" value="Genomic_DNA"/>
</dbReference>
<dbReference type="PANTHER" id="PTHR23355">
    <property type="entry name" value="RIBONUCLEASE"/>
    <property type="match status" value="1"/>
</dbReference>
<organism evidence="2 3">
    <name type="scientific">Mesorhizobium atlanticum</name>
    <dbReference type="NCBI Taxonomy" id="2233532"/>
    <lineage>
        <taxon>Bacteria</taxon>
        <taxon>Pseudomonadati</taxon>
        <taxon>Pseudomonadota</taxon>
        <taxon>Alphaproteobacteria</taxon>
        <taxon>Hyphomicrobiales</taxon>
        <taxon>Phyllobacteriaceae</taxon>
        <taxon>Mesorhizobium</taxon>
    </lineage>
</organism>
<evidence type="ECO:0000313" key="3">
    <source>
        <dbReference type="Proteomes" id="UP000251956"/>
    </source>
</evidence>
<comment type="caution">
    <text evidence="2">The sequence shown here is derived from an EMBL/GenBank/DDBJ whole genome shotgun (WGS) entry which is preliminary data.</text>
</comment>
<sequence length="461" mass="49352">MKSLTDPSQALSAGLVKIRTEFHVSDGFPPEVTAAAQEAARHVPSQHADRTAIPFVTLDPASSTDLDQAFSIEASGSDLLLHYAIADVAWFVEDGDAIDLEAWNRGETLYLPDGKAGLYPPVLAEAAASLLPDGPRPAVIFTIRVAGDGAVKLDGAERAIIQSRAKLAYDSVQATDVPAGFAELARRMAANEERRGASRVDPPEQEVEELADGTFRLSFRPLLQSEQDNAALSLAANMAIADAMLAHKTGLFRVMSGPDAAKVQRLRNAAQALGLSWPDSTSLRDYQRTLDPADPKQAALMLEIRRAGNGASYQPYQEGVVPWHEAMAATYAHATAPLRRLADRYVVRCALAIANGQPVPQAVTEAFARLPKVMGRGDARASQINHAAIDLAEAVMLQGHEGETFRAVVTDFVDHGVRAQLADMPVVANVKASGLRQGDSLTLKLVTADPDQRSIVFETAV</sequence>
<dbReference type="InterPro" id="IPR040596">
    <property type="entry name" value="RNase_II_C_S1"/>
</dbReference>
<dbReference type="InterPro" id="IPR012340">
    <property type="entry name" value="NA-bd_OB-fold"/>
</dbReference>
<evidence type="ECO:0000313" key="2">
    <source>
        <dbReference type="EMBL" id="RAZ77476.1"/>
    </source>
</evidence>
<name>A0A330GU74_9HYPH</name>
<dbReference type="AlphaFoldDB" id="A0A330GU74"/>
<dbReference type="GO" id="GO:0003723">
    <property type="term" value="F:RNA binding"/>
    <property type="evidence" value="ECO:0007669"/>
    <property type="project" value="InterPro"/>
</dbReference>
<dbReference type="GO" id="GO:0004540">
    <property type="term" value="F:RNA nuclease activity"/>
    <property type="evidence" value="ECO:0007669"/>
    <property type="project" value="InterPro"/>
</dbReference>
<dbReference type="SMART" id="SM00955">
    <property type="entry name" value="RNB"/>
    <property type="match status" value="1"/>
</dbReference>